<keyword evidence="3" id="KW-1185">Reference proteome</keyword>
<evidence type="ECO:0000313" key="2">
    <source>
        <dbReference type="EMBL" id="ARQ96489.1"/>
    </source>
</evidence>
<dbReference type="InterPro" id="IPR013087">
    <property type="entry name" value="Znf_C2H2_type"/>
</dbReference>
<sequence length="99" mass="12226">MPKYYYCYICKTTLIGKKEFKKHAQKHFHNERCPYCNMKTKRLSIHLAYYHLQFRRKAVLLRDLAILAKEYGNINFLYDKDLKIDNYIKFHIKRMMNKL</sequence>
<dbReference type="GeneID" id="32878710"/>
<dbReference type="OrthoDB" id="19479at10239"/>
<evidence type="ECO:0000259" key="1">
    <source>
        <dbReference type="PROSITE" id="PS00028"/>
    </source>
</evidence>
<organism evidence="2 3">
    <name type="scientific">Sulfolobus islandicus rod-shaped virus 10</name>
    <dbReference type="NCBI Taxonomy" id="1983545"/>
    <lineage>
        <taxon>Viruses</taxon>
        <taxon>Adnaviria</taxon>
        <taxon>Zilligvirae</taxon>
        <taxon>Taleaviricota</taxon>
        <taxon>Tokiviricetes</taxon>
        <taxon>Ligamenvirales</taxon>
        <taxon>Rudiviridae</taxon>
        <taxon>Usarudivirus</taxon>
        <taxon>Usarudivirus acidum</taxon>
        <taxon>Usarudivirus SIRV10</taxon>
    </lineage>
</organism>
<name>A0A1X9SJT7_9VIRU</name>
<proteinExistence type="predicted"/>
<dbReference type="PROSITE" id="PS00028">
    <property type="entry name" value="ZINC_FINGER_C2H2_1"/>
    <property type="match status" value="1"/>
</dbReference>
<protein>
    <recommendedName>
        <fullName evidence="1">C2H2-type domain-containing protein</fullName>
    </recommendedName>
</protein>
<reference evidence="2 3" key="1">
    <citation type="journal article" date="2017" name="Viruses">
        <title>Differentiation and structure in Sulfolobus islandicus rod-shaped virus populations.</title>
        <authorList>
            <person name="Bautista M.A."/>
            <person name="Black J.A."/>
            <person name="Youngblut N.D."/>
            <person name="Whitaker R.J."/>
        </authorList>
    </citation>
    <scope>NUCLEOTIDE SEQUENCE [LARGE SCALE GENOMIC DNA]</scope>
</reference>
<dbReference type="EMBL" id="KY744230">
    <property type="protein sequence ID" value="ARQ96489.1"/>
    <property type="molecule type" value="Genomic_DNA"/>
</dbReference>
<dbReference type="RefSeq" id="YP_009362806.1">
    <property type="nucleotide sequence ID" value="NC_034625.1"/>
</dbReference>
<accession>A0A1X9SJT7</accession>
<feature type="domain" description="C2H2-type" evidence="1">
    <location>
        <begin position="7"/>
        <end position="29"/>
    </location>
</feature>
<evidence type="ECO:0000313" key="3">
    <source>
        <dbReference type="Proteomes" id="UP000203064"/>
    </source>
</evidence>
<dbReference type="Proteomes" id="UP000203064">
    <property type="component" value="Segment"/>
</dbReference>
<dbReference type="KEGG" id="vg:32878710"/>